<dbReference type="EMBL" id="LSRC01000032">
    <property type="protein sequence ID" value="KXI17113.1"/>
    <property type="molecule type" value="Genomic_DNA"/>
</dbReference>
<protein>
    <submittedName>
        <fullName evidence="2">Acetyltransferase, GNAT family</fullName>
    </submittedName>
</protein>
<dbReference type="CDD" id="cd04301">
    <property type="entry name" value="NAT_SF"/>
    <property type="match status" value="1"/>
</dbReference>
<evidence type="ECO:0000259" key="1">
    <source>
        <dbReference type="PROSITE" id="PS51186"/>
    </source>
</evidence>
<dbReference type="SUPFAM" id="SSF55729">
    <property type="entry name" value="Acyl-CoA N-acyltransferases (Nat)"/>
    <property type="match status" value="1"/>
</dbReference>
<reference evidence="2 3" key="1">
    <citation type="submission" date="2016-02" db="EMBL/GenBank/DDBJ databases">
        <authorList>
            <person name="Wen L."/>
            <person name="He K."/>
            <person name="Yang H."/>
        </authorList>
    </citation>
    <scope>NUCLEOTIDE SEQUENCE [LARGE SCALE GENOMIC DNA]</scope>
    <source>
        <strain evidence="2 3">CMW7778B</strain>
    </source>
</reference>
<dbReference type="PATRIC" id="fig|2702.101.peg.719"/>
<evidence type="ECO:0000313" key="2">
    <source>
        <dbReference type="EMBL" id="KXI17113.1"/>
    </source>
</evidence>
<dbReference type="Pfam" id="PF00583">
    <property type="entry name" value="Acetyltransf_1"/>
    <property type="match status" value="1"/>
</dbReference>
<gene>
    <name evidence="2" type="ORF">HMPREF3230_00736</name>
</gene>
<organism evidence="2 3">
    <name type="scientific">Gardnerella vaginalis</name>
    <dbReference type="NCBI Taxonomy" id="2702"/>
    <lineage>
        <taxon>Bacteria</taxon>
        <taxon>Bacillati</taxon>
        <taxon>Actinomycetota</taxon>
        <taxon>Actinomycetes</taxon>
        <taxon>Bifidobacteriales</taxon>
        <taxon>Bifidobacteriaceae</taxon>
        <taxon>Gardnerella</taxon>
    </lineage>
</organism>
<proteinExistence type="predicted"/>
<dbReference type="GO" id="GO:0016747">
    <property type="term" value="F:acyltransferase activity, transferring groups other than amino-acyl groups"/>
    <property type="evidence" value="ECO:0007669"/>
    <property type="project" value="InterPro"/>
</dbReference>
<sequence>MAVEFRPMNLGDLDAVVDEYERTWGISDSVGSDASKELSKRFVLHYLAPCTHSVIACDNDKFLGLLLTRVFGDDLIFPEVAKMLHKQELLMGTSNDIHYVDALDSAKSMRSIETKLEAKSHINDLTQAELELFLVSPAARGHGVGGGLWSRTMQHLRHRGVNRYYLHTDTACDVSFYDYHGLKRDAQWMHQNHPKDAERVKNLVSDLFIYSGEPRIKSSRSRARSNTRA</sequence>
<dbReference type="InterPro" id="IPR016181">
    <property type="entry name" value="Acyl_CoA_acyltransferase"/>
</dbReference>
<feature type="domain" description="N-acetyltransferase" evidence="1">
    <location>
        <begin position="3"/>
        <end position="204"/>
    </location>
</feature>
<evidence type="ECO:0000313" key="3">
    <source>
        <dbReference type="Proteomes" id="UP000070505"/>
    </source>
</evidence>
<dbReference type="InterPro" id="IPR000182">
    <property type="entry name" value="GNAT_dom"/>
</dbReference>
<dbReference type="PROSITE" id="PS51186">
    <property type="entry name" value="GNAT"/>
    <property type="match status" value="1"/>
</dbReference>
<dbReference type="RefSeq" id="WP_075523571.1">
    <property type="nucleotide sequence ID" value="NZ_KQ961866.1"/>
</dbReference>
<keyword evidence="2" id="KW-0808">Transferase</keyword>
<dbReference type="Proteomes" id="UP000070505">
    <property type="component" value="Unassembled WGS sequence"/>
</dbReference>
<dbReference type="AlphaFoldDB" id="A0A135Z687"/>
<comment type="caution">
    <text evidence="2">The sequence shown here is derived from an EMBL/GenBank/DDBJ whole genome shotgun (WGS) entry which is preliminary data.</text>
</comment>
<dbReference type="Gene3D" id="3.40.630.30">
    <property type="match status" value="1"/>
</dbReference>
<accession>A0A135Z687</accession>
<name>A0A135Z687_GARVA</name>